<dbReference type="PROSITE" id="PS00760">
    <property type="entry name" value="SPASE_I_2"/>
    <property type="match status" value="1"/>
</dbReference>
<evidence type="ECO:0000313" key="10">
    <source>
        <dbReference type="EMBL" id="MBC5662367.1"/>
    </source>
</evidence>
<evidence type="ECO:0000256" key="4">
    <source>
        <dbReference type="ARBA" id="ARBA00013208"/>
    </source>
</evidence>
<dbReference type="PRINTS" id="PR00727">
    <property type="entry name" value="LEADERPTASE"/>
</dbReference>
<evidence type="ECO:0000256" key="7">
    <source>
        <dbReference type="RuleBase" id="RU362042"/>
    </source>
</evidence>
<evidence type="ECO:0000256" key="3">
    <source>
        <dbReference type="ARBA" id="ARBA00009370"/>
    </source>
</evidence>
<feature type="domain" description="Peptidase S26" evidence="9">
    <location>
        <begin position="34"/>
        <end position="188"/>
    </location>
</feature>
<comment type="caution">
    <text evidence="10">The sequence shown here is derived from an EMBL/GenBank/DDBJ whole genome shotgun (WGS) entry which is preliminary data.</text>
</comment>
<dbReference type="GO" id="GO:0004252">
    <property type="term" value="F:serine-type endopeptidase activity"/>
    <property type="evidence" value="ECO:0007669"/>
    <property type="project" value="InterPro"/>
</dbReference>
<feature type="compositionally biased region" description="Basic residues" evidence="8">
    <location>
        <begin position="7"/>
        <end position="20"/>
    </location>
</feature>
<comment type="catalytic activity">
    <reaction evidence="1 7">
        <text>Cleavage of hydrophobic, N-terminal signal or leader sequences from secreted and periplasmic proteins.</text>
        <dbReference type="EC" id="3.4.21.89"/>
    </reaction>
</comment>
<evidence type="ECO:0000259" key="9">
    <source>
        <dbReference type="Pfam" id="PF10502"/>
    </source>
</evidence>
<dbReference type="GO" id="GO:0009003">
    <property type="term" value="F:signal peptidase activity"/>
    <property type="evidence" value="ECO:0007669"/>
    <property type="project" value="UniProtKB-EC"/>
</dbReference>
<dbReference type="RefSeq" id="WP_186847510.1">
    <property type="nucleotide sequence ID" value="NZ_JACOOX010000003.1"/>
</dbReference>
<dbReference type="EMBL" id="JACOOX010000003">
    <property type="protein sequence ID" value="MBC5662367.1"/>
    <property type="molecule type" value="Genomic_DNA"/>
</dbReference>
<dbReference type="GO" id="GO:0005886">
    <property type="term" value="C:plasma membrane"/>
    <property type="evidence" value="ECO:0007669"/>
    <property type="project" value="UniProtKB-SubCell"/>
</dbReference>
<dbReference type="InterPro" id="IPR036286">
    <property type="entry name" value="LexA/Signal_pep-like_sf"/>
</dbReference>
<evidence type="ECO:0000256" key="8">
    <source>
        <dbReference type="SAM" id="MobiDB-lite"/>
    </source>
</evidence>
<proteinExistence type="inferred from homology"/>
<protein>
    <recommendedName>
        <fullName evidence="4 7">Signal peptidase I</fullName>
        <ecNumber evidence="4 7">3.4.21.89</ecNumber>
    </recommendedName>
</protein>
<name>A0A8I0DUJ7_9FIRM</name>
<comment type="similarity">
    <text evidence="3 7">Belongs to the peptidase S26 family.</text>
</comment>
<dbReference type="PANTHER" id="PTHR43390:SF1">
    <property type="entry name" value="CHLOROPLAST PROCESSING PEPTIDASE"/>
    <property type="match status" value="1"/>
</dbReference>
<gene>
    <name evidence="10" type="primary">lepB</name>
    <name evidence="10" type="ORF">H8S09_05580</name>
</gene>
<feature type="active site" evidence="6">
    <location>
        <position position="63"/>
    </location>
</feature>
<dbReference type="EC" id="3.4.21.89" evidence="4 7"/>
<dbReference type="Pfam" id="PF10502">
    <property type="entry name" value="Peptidase_S26"/>
    <property type="match status" value="1"/>
</dbReference>
<keyword evidence="7" id="KW-0645">Protease</keyword>
<dbReference type="CDD" id="cd06530">
    <property type="entry name" value="S26_SPase_I"/>
    <property type="match status" value="1"/>
</dbReference>
<feature type="region of interest" description="Disordered" evidence="8">
    <location>
        <begin position="1"/>
        <end position="20"/>
    </location>
</feature>
<dbReference type="Proteomes" id="UP000615234">
    <property type="component" value="Unassembled WGS sequence"/>
</dbReference>
<evidence type="ECO:0000256" key="6">
    <source>
        <dbReference type="PIRSR" id="PIRSR600223-1"/>
    </source>
</evidence>
<keyword evidence="11" id="KW-1185">Reference proteome</keyword>
<dbReference type="SUPFAM" id="SSF51306">
    <property type="entry name" value="LexA/Signal peptidase"/>
    <property type="match status" value="1"/>
</dbReference>
<dbReference type="InterPro" id="IPR019533">
    <property type="entry name" value="Peptidase_S26"/>
</dbReference>
<feature type="active site" evidence="6">
    <location>
        <position position="107"/>
    </location>
</feature>
<dbReference type="Gene3D" id="2.10.109.10">
    <property type="entry name" value="Umud Fragment, subunit A"/>
    <property type="match status" value="1"/>
</dbReference>
<reference evidence="10 11" key="1">
    <citation type="submission" date="2020-08" db="EMBL/GenBank/DDBJ databases">
        <title>Genome public.</title>
        <authorList>
            <person name="Liu C."/>
            <person name="Sun Q."/>
        </authorList>
    </citation>
    <scope>NUCLEOTIDE SEQUENCE [LARGE SCALE GENOMIC DNA]</scope>
    <source>
        <strain evidence="10 11">NSJ-10</strain>
    </source>
</reference>
<dbReference type="InterPro" id="IPR019757">
    <property type="entry name" value="Pept_S26A_signal_pept_1_Lys-AS"/>
</dbReference>
<dbReference type="AlphaFoldDB" id="A0A8I0DUJ7"/>
<organism evidence="10 11">
    <name type="scientific">Coprococcus hominis</name>
    <name type="common">ex Liu et al. 2022</name>
    <dbReference type="NCBI Taxonomy" id="2763039"/>
    <lineage>
        <taxon>Bacteria</taxon>
        <taxon>Bacillati</taxon>
        <taxon>Bacillota</taxon>
        <taxon>Clostridia</taxon>
        <taxon>Lachnospirales</taxon>
        <taxon>Lachnospiraceae</taxon>
        <taxon>Coprococcus</taxon>
    </lineage>
</organism>
<sequence length="190" mass="22014">MSDKSERRKRIRREKRRQRRKERSFRRTVRTIFGWLLSVLIAIVLGYGMVSYCFQSVYVVGDSMNPVCTNQEKVTVNKLCYLLSSPDRYDIVAYRSVDTPDAYYDIKRVIGLPGETVQIRDGKLYIDGSERTDLPFDDYIFTAGLAENEVKLGDDEYFLLGDNVNNSEDSRFLKVGNVKKAEILGRIKTR</sequence>
<evidence type="ECO:0000256" key="5">
    <source>
        <dbReference type="ARBA" id="ARBA00022801"/>
    </source>
</evidence>
<comment type="subcellular location">
    <subcellularLocation>
        <location evidence="2">Cell membrane</location>
        <topology evidence="2">Single-pass type II membrane protein</topology>
    </subcellularLocation>
    <subcellularLocation>
        <location evidence="7">Membrane</location>
        <topology evidence="7">Single-pass type II membrane protein</topology>
    </subcellularLocation>
</comment>
<dbReference type="GO" id="GO:0006465">
    <property type="term" value="P:signal peptide processing"/>
    <property type="evidence" value="ECO:0007669"/>
    <property type="project" value="InterPro"/>
</dbReference>
<evidence type="ECO:0000256" key="2">
    <source>
        <dbReference type="ARBA" id="ARBA00004401"/>
    </source>
</evidence>
<evidence type="ECO:0000313" key="11">
    <source>
        <dbReference type="Proteomes" id="UP000615234"/>
    </source>
</evidence>
<dbReference type="InterPro" id="IPR000223">
    <property type="entry name" value="Pept_S26A_signal_pept_1"/>
</dbReference>
<accession>A0A8I0DUJ7</accession>
<dbReference type="NCBIfam" id="TIGR02227">
    <property type="entry name" value="sigpep_I_bact"/>
    <property type="match status" value="1"/>
</dbReference>
<keyword evidence="5 7" id="KW-0378">Hydrolase</keyword>
<dbReference type="PANTHER" id="PTHR43390">
    <property type="entry name" value="SIGNAL PEPTIDASE I"/>
    <property type="match status" value="1"/>
</dbReference>
<evidence type="ECO:0000256" key="1">
    <source>
        <dbReference type="ARBA" id="ARBA00000677"/>
    </source>
</evidence>